<dbReference type="PANTHER" id="PTHR34826:SF2">
    <property type="entry name" value="UPF0590 PROTEIN C409.17C"/>
    <property type="match status" value="1"/>
</dbReference>
<dbReference type="InterPro" id="IPR013897">
    <property type="entry name" value="Duc1"/>
</dbReference>
<dbReference type="PANTHER" id="PTHR34826">
    <property type="entry name" value="UPF0590 PROTEIN C409.17C"/>
    <property type="match status" value="1"/>
</dbReference>
<organism evidence="3 4">
    <name type="scientific">Trametes cubensis</name>
    <dbReference type="NCBI Taxonomy" id="1111947"/>
    <lineage>
        <taxon>Eukaryota</taxon>
        <taxon>Fungi</taxon>
        <taxon>Dikarya</taxon>
        <taxon>Basidiomycota</taxon>
        <taxon>Agaricomycotina</taxon>
        <taxon>Agaricomycetes</taxon>
        <taxon>Polyporales</taxon>
        <taxon>Polyporaceae</taxon>
        <taxon>Trametes</taxon>
    </lineage>
</organism>
<dbReference type="AlphaFoldDB" id="A0AAD7TLS2"/>
<comment type="caution">
    <text evidence="3">The sequence shown here is derived from an EMBL/GenBank/DDBJ whole genome shotgun (WGS) entry which is preliminary data.</text>
</comment>
<feature type="domain" description="Domain of unknown function at the cortex 1" evidence="2">
    <location>
        <begin position="4"/>
        <end position="269"/>
    </location>
</feature>
<protein>
    <recommendedName>
        <fullName evidence="2">Domain of unknown function at the cortex 1 domain-containing protein</fullName>
    </recommendedName>
</protein>
<dbReference type="EMBL" id="JAPEVG010000308">
    <property type="protein sequence ID" value="KAJ8469048.1"/>
    <property type="molecule type" value="Genomic_DNA"/>
</dbReference>
<accession>A0AAD7TLS2</accession>
<sequence>MPHLRVLAGPSTSEQDLVPLRVNSGVPVKISSDAFEGQVAVFIKGLADAEGGIEDSDYFRKRSGVTWSIQVQGRFLREYNADELLFGNIFERPFKLPWGFSAALKFMNFIDPTLEHDLASRTKPWALSPLVATMPYLRHQDTSRGAPAPPFPAKNPITDDVSQLRTTRNASGSPTLSGGKLKSSPSKRRAYFANALRRQEVVFGPDDVVTTDFCYDFLQFSHDGISLRLPGGISIDVMKYWDGQPVRFVCCERARPGDGAPWGRVLWCVVIEPAEGDLIPVQEKVVVSRSDVD</sequence>
<evidence type="ECO:0000259" key="2">
    <source>
        <dbReference type="Pfam" id="PF08588"/>
    </source>
</evidence>
<evidence type="ECO:0000313" key="4">
    <source>
        <dbReference type="Proteomes" id="UP001215151"/>
    </source>
</evidence>
<evidence type="ECO:0000313" key="3">
    <source>
        <dbReference type="EMBL" id="KAJ8469048.1"/>
    </source>
</evidence>
<proteinExistence type="predicted"/>
<reference evidence="3" key="1">
    <citation type="submission" date="2022-11" db="EMBL/GenBank/DDBJ databases">
        <title>Genome Sequence of Cubamyces cubensis.</title>
        <authorList>
            <person name="Buettner E."/>
        </authorList>
    </citation>
    <scope>NUCLEOTIDE SEQUENCE</scope>
    <source>
        <strain evidence="3">MPL-01</strain>
    </source>
</reference>
<dbReference type="Proteomes" id="UP001215151">
    <property type="component" value="Unassembled WGS sequence"/>
</dbReference>
<gene>
    <name evidence="3" type="ORF">ONZ51_g9258</name>
</gene>
<dbReference type="Pfam" id="PF08588">
    <property type="entry name" value="Duc1"/>
    <property type="match status" value="1"/>
</dbReference>
<feature type="region of interest" description="Disordered" evidence="1">
    <location>
        <begin position="141"/>
        <end position="184"/>
    </location>
</feature>
<name>A0AAD7TLS2_9APHY</name>
<evidence type="ECO:0000256" key="1">
    <source>
        <dbReference type="SAM" id="MobiDB-lite"/>
    </source>
</evidence>
<keyword evidence="4" id="KW-1185">Reference proteome</keyword>
<feature type="compositionally biased region" description="Polar residues" evidence="1">
    <location>
        <begin position="160"/>
        <end position="175"/>
    </location>
</feature>